<dbReference type="EMBL" id="SDAM02029575">
    <property type="protein sequence ID" value="KAH6755883.1"/>
    <property type="molecule type" value="Genomic_DNA"/>
</dbReference>
<dbReference type="AlphaFoldDB" id="A0AAD4INM4"/>
<keyword evidence="1 2" id="KW-0238">DNA-binding</keyword>
<proteinExistence type="predicted"/>
<evidence type="ECO:0000256" key="1">
    <source>
        <dbReference type="ARBA" id="ARBA00023125"/>
    </source>
</evidence>
<comment type="caution">
    <text evidence="4">The sequence shown here is derived from an EMBL/GenBank/DDBJ whole genome shotgun (WGS) entry which is preliminary data.</text>
</comment>
<feature type="region of interest" description="Disordered" evidence="3">
    <location>
        <begin position="400"/>
        <end position="445"/>
    </location>
</feature>
<dbReference type="InterPro" id="IPR011344">
    <property type="entry name" value="ssDNA-bd"/>
</dbReference>
<protein>
    <submittedName>
        <fullName evidence="4">Uncharacterized protein</fullName>
    </submittedName>
</protein>
<sequence length="445" mass="48616">MSLLCRAKLSGRIRLSSLYSIASLQQLNSYSTTKTPKSTNPKTQKPPASSWSYSERIKKSTGDVITWPKPSEIPYQAKVANFVKLVGHVNSRVQFETASDGKFFAATVISQEIRGGKNSLSIPVVFEDDLAHAVACHVKENDCVLVSGQLSSEQLRFEMGDGFGKFHVVGENLNFVEGYKRSVSMKKSAGSDLGVGIEISVDGGIGNVDAEEFDQRSKEALEDAKVKSFSNKKDWGSSSVSLEPSIGSEGAMSGFGEAKPAGASGGSAAKKKEGDRISDLWRDLVKNSLLWLDYRDHKAKGLVKEKYPDFKHKGTGDAIWINTAPKWVLPGLGKLEFDTPFTKPKFVQRGGQGKLEFDASVINPTLVQGGDNASVAKPKIVQGGKWCGKDEDSWKDLVDNPNKWWDNRTNKRNPKAPDFKHKETGKGLWVSSSPDWASSSLPPLK</sequence>
<dbReference type="InterPro" id="IPR012340">
    <property type="entry name" value="NA-bd_OB-fold"/>
</dbReference>
<organism evidence="4 5">
    <name type="scientific">Perilla frutescens var. hirtella</name>
    <name type="common">Perilla citriodora</name>
    <name type="synonym">Perilla setoyensis</name>
    <dbReference type="NCBI Taxonomy" id="608512"/>
    <lineage>
        <taxon>Eukaryota</taxon>
        <taxon>Viridiplantae</taxon>
        <taxon>Streptophyta</taxon>
        <taxon>Embryophyta</taxon>
        <taxon>Tracheophyta</taxon>
        <taxon>Spermatophyta</taxon>
        <taxon>Magnoliopsida</taxon>
        <taxon>eudicotyledons</taxon>
        <taxon>Gunneridae</taxon>
        <taxon>Pentapetalae</taxon>
        <taxon>asterids</taxon>
        <taxon>lamiids</taxon>
        <taxon>Lamiales</taxon>
        <taxon>Lamiaceae</taxon>
        <taxon>Nepetoideae</taxon>
        <taxon>Elsholtzieae</taxon>
        <taxon>Perilla</taxon>
    </lineage>
</organism>
<evidence type="ECO:0000256" key="3">
    <source>
        <dbReference type="SAM" id="MobiDB-lite"/>
    </source>
</evidence>
<accession>A0AAD4INM4</accession>
<dbReference type="Proteomes" id="UP001190926">
    <property type="component" value="Unassembled WGS sequence"/>
</dbReference>
<name>A0AAD4INM4_PERFH</name>
<evidence type="ECO:0000313" key="5">
    <source>
        <dbReference type="Proteomes" id="UP001190926"/>
    </source>
</evidence>
<evidence type="ECO:0000313" key="4">
    <source>
        <dbReference type="EMBL" id="KAH6755883.1"/>
    </source>
</evidence>
<reference evidence="4 5" key="1">
    <citation type="journal article" date="2021" name="Nat. Commun.">
        <title>Incipient diploidization of the medicinal plant Perilla within 10,000 years.</title>
        <authorList>
            <person name="Zhang Y."/>
            <person name="Shen Q."/>
            <person name="Leng L."/>
            <person name="Zhang D."/>
            <person name="Chen S."/>
            <person name="Shi Y."/>
            <person name="Ning Z."/>
            <person name="Chen S."/>
        </authorList>
    </citation>
    <scope>NUCLEOTIDE SEQUENCE [LARGE SCALE GENOMIC DNA]</scope>
    <source>
        <strain evidence="5">cv. PC099</strain>
    </source>
</reference>
<feature type="region of interest" description="Disordered" evidence="3">
    <location>
        <begin position="31"/>
        <end position="54"/>
    </location>
</feature>
<dbReference type="GO" id="GO:0006264">
    <property type="term" value="P:mitochondrial DNA replication"/>
    <property type="evidence" value="ECO:0007669"/>
    <property type="project" value="TreeGrafter"/>
</dbReference>
<feature type="compositionally biased region" description="Low complexity" evidence="3">
    <location>
        <begin position="32"/>
        <end position="47"/>
    </location>
</feature>
<feature type="compositionally biased region" description="Basic and acidic residues" evidence="3">
    <location>
        <begin position="405"/>
        <end position="425"/>
    </location>
</feature>
<feature type="compositionally biased region" description="Low complexity" evidence="3">
    <location>
        <begin position="256"/>
        <end position="268"/>
    </location>
</feature>
<dbReference type="GO" id="GO:0003697">
    <property type="term" value="F:single-stranded DNA binding"/>
    <property type="evidence" value="ECO:0007669"/>
    <property type="project" value="InterPro"/>
</dbReference>
<gene>
    <name evidence="4" type="ORF">C2S53_007140</name>
</gene>
<feature type="compositionally biased region" description="Low complexity" evidence="3">
    <location>
        <begin position="428"/>
        <end position="445"/>
    </location>
</feature>
<keyword evidence="5" id="KW-1185">Reference proteome</keyword>
<dbReference type="PANTHER" id="PTHR10302:SF23">
    <property type="entry name" value="PROTEIN OSB4, CHLOROPLASTIC"/>
    <property type="match status" value="1"/>
</dbReference>
<dbReference type="SUPFAM" id="SSF50249">
    <property type="entry name" value="Nucleic acid-binding proteins"/>
    <property type="match status" value="1"/>
</dbReference>
<dbReference type="PROSITE" id="PS50935">
    <property type="entry name" value="SSB"/>
    <property type="match status" value="1"/>
</dbReference>
<dbReference type="InterPro" id="IPR000424">
    <property type="entry name" value="Primosome_PriB/ssb"/>
</dbReference>
<dbReference type="GO" id="GO:0042645">
    <property type="term" value="C:mitochondrial nucleoid"/>
    <property type="evidence" value="ECO:0007669"/>
    <property type="project" value="TreeGrafter"/>
</dbReference>
<dbReference type="PANTHER" id="PTHR10302">
    <property type="entry name" value="SINGLE-STRANDED DNA-BINDING PROTEIN"/>
    <property type="match status" value="1"/>
</dbReference>
<feature type="region of interest" description="Disordered" evidence="3">
    <location>
        <begin position="251"/>
        <end position="270"/>
    </location>
</feature>
<evidence type="ECO:0000256" key="2">
    <source>
        <dbReference type="PROSITE-ProRule" id="PRU00252"/>
    </source>
</evidence>